<evidence type="ECO:0000259" key="5">
    <source>
        <dbReference type="PROSITE" id="PS50977"/>
    </source>
</evidence>
<evidence type="ECO:0000256" key="1">
    <source>
        <dbReference type="ARBA" id="ARBA00023015"/>
    </source>
</evidence>
<evidence type="ECO:0000313" key="7">
    <source>
        <dbReference type="Proteomes" id="UP001202961"/>
    </source>
</evidence>
<sequence>MPWEKSFDESEVIDKAMHVFWQKGYMATSISDLTAATGIQRGSLYNAFSGKQELFLRSLQKYDREQRCVLLKRLEAIDDPLKAISVLFDAIVQQSMEDPQKKGCFLINTSLTLSEHDDEAQALVSTALKEFTQFFARQIKLGQQREQIPVTVPVRATARALFALVVGIRVMGRGGFDKPALHQVAKQALRLVS</sequence>
<keyword evidence="3" id="KW-0804">Transcription</keyword>
<dbReference type="PANTHER" id="PTHR47506:SF1">
    <property type="entry name" value="HTH-TYPE TRANSCRIPTIONAL REGULATOR YJDC"/>
    <property type="match status" value="1"/>
</dbReference>
<evidence type="ECO:0000313" key="6">
    <source>
        <dbReference type="EMBL" id="MCM2369950.1"/>
    </source>
</evidence>
<dbReference type="Gene3D" id="1.10.357.10">
    <property type="entry name" value="Tetracycline Repressor, domain 2"/>
    <property type="match status" value="1"/>
</dbReference>
<dbReference type="PRINTS" id="PR00455">
    <property type="entry name" value="HTHTETR"/>
</dbReference>
<evidence type="ECO:0000256" key="2">
    <source>
        <dbReference type="ARBA" id="ARBA00023125"/>
    </source>
</evidence>
<reference evidence="6 7" key="1">
    <citation type="journal article" date="2022" name="Syst. Appl. Microbiol.">
        <title>Rhodopirellula aestuarii sp. nov., a novel member of the genus Rhodopirellula isolated from brackish sediments collected in the Tagus River estuary, Portugal.</title>
        <authorList>
            <person name="Vitorino I.R."/>
            <person name="Klimek D."/>
            <person name="Calusinska M."/>
            <person name="Lobo-da-Cunha A."/>
            <person name="Vasconcelos V."/>
            <person name="Lage O.M."/>
        </authorList>
    </citation>
    <scope>NUCLEOTIDE SEQUENCE [LARGE SCALE GENOMIC DNA]</scope>
    <source>
        <strain evidence="6 7">ICT_H3.1</strain>
    </source>
</reference>
<dbReference type="InterPro" id="IPR009057">
    <property type="entry name" value="Homeodomain-like_sf"/>
</dbReference>
<dbReference type="InterPro" id="IPR011075">
    <property type="entry name" value="TetR_C"/>
</dbReference>
<dbReference type="SUPFAM" id="SSF46689">
    <property type="entry name" value="Homeodomain-like"/>
    <property type="match status" value="1"/>
</dbReference>
<dbReference type="PROSITE" id="PS01081">
    <property type="entry name" value="HTH_TETR_1"/>
    <property type="match status" value="1"/>
</dbReference>
<dbReference type="Proteomes" id="UP001202961">
    <property type="component" value="Unassembled WGS sequence"/>
</dbReference>
<dbReference type="RefSeq" id="WP_250927620.1">
    <property type="nucleotide sequence ID" value="NZ_JAMQBK010000015.1"/>
</dbReference>
<name>A0ABT0TZF9_9BACT</name>
<dbReference type="Gene3D" id="1.10.10.60">
    <property type="entry name" value="Homeodomain-like"/>
    <property type="match status" value="1"/>
</dbReference>
<protein>
    <submittedName>
        <fullName evidence="6">TetR/AcrR family transcriptional regulator</fullName>
    </submittedName>
</protein>
<keyword evidence="1" id="KW-0805">Transcription regulation</keyword>
<dbReference type="Pfam" id="PF16925">
    <property type="entry name" value="TetR_C_13"/>
    <property type="match status" value="1"/>
</dbReference>
<keyword evidence="2 4" id="KW-0238">DNA-binding</keyword>
<accession>A0ABT0TZF9</accession>
<dbReference type="Pfam" id="PF00440">
    <property type="entry name" value="TetR_N"/>
    <property type="match status" value="1"/>
</dbReference>
<proteinExistence type="predicted"/>
<dbReference type="InterPro" id="IPR036271">
    <property type="entry name" value="Tet_transcr_reg_TetR-rel_C_sf"/>
</dbReference>
<feature type="DNA-binding region" description="H-T-H motif" evidence="4">
    <location>
        <begin position="29"/>
        <end position="48"/>
    </location>
</feature>
<dbReference type="InterPro" id="IPR023772">
    <property type="entry name" value="DNA-bd_HTH_TetR-type_CS"/>
</dbReference>
<evidence type="ECO:0000256" key="3">
    <source>
        <dbReference type="ARBA" id="ARBA00023163"/>
    </source>
</evidence>
<dbReference type="SUPFAM" id="SSF48498">
    <property type="entry name" value="Tetracyclin repressor-like, C-terminal domain"/>
    <property type="match status" value="1"/>
</dbReference>
<gene>
    <name evidence="6" type="ORF">NB063_04860</name>
</gene>
<organism evidence="6 7">
    <name type="scientific">Aporhodopirellula aestuarii</name>
    <dbReference type="NCBI Taxonomy" id="2950107"/>
    <lineage>
        <taxon>Bacteria</taxon>
        <taxon>Pseudomonadati</taxon>
        <taxon>Planctomycetota</taxon>
        <taxon>Planctomycetia</taxon>
        <taxon>Pirellulales</taxon>
        <taxon>Pirellulaceae</taxon>
        <taxon>Aporhodopirellula</taxon>
    </lineage>
</organism>
<dbReference type="InterPro" id="IPR001647">
    <property type="entry name" value="HTH_TetR"/>
</dbReference>
<dbReference type="EMBL" id="JAMQBK010000015">
    <property type="protein sequence ID" value="MCM2369950.1"/>
    <property type="molecule type" value="Genomic_DNA"/>
</dbReference>
<feature type="domain" description="HTH tetR-type" evidence="5">
    <location>
        <begin position="6"/>
        <end position="66"/>
    </location>
</feature>
<dbReference type="PROSITE" id="PS50977">
    <property type="entry name" value="HTH_TETR_2"/>
    <property type="match status" value="1"/>
</dbReference>
<evidence type="ECO:0000256" key="4">
    <source>
        <dbReference type="PROSITE-ProRule" id="PRU00335"/>
    </source>
</evidence>
<comment type="caution">
    <text evidence="6">The sequence shown here is derived from an EMBL/GenBank/DDBJ whole genome shotgun (WGS) entry which is preliminary data.</text>
</comment>
<keyword evidence="7" id="KW-1185">Reference proteome</keyword>
<dbReference type="PANTHER" id="PTHR47506">
    <property type="entry name" value="TRANSCRIPTIONAL REGULATORY PROTEIN"/>
    <property type="match status" value="1"/>
</dbReference>